<proteinExistence type="predicted"/>
<feature type="transmembrane region" description="Helical" evidence="1">
    <location>
        <begin position="110"/>
        <end position="129"/>
    </location>
</feature>
<dbReference type="GeneID" id="98053033"/>
<evidence type="ECO:0000313" key="3">
    <source>
        <dbReference type="Proteomes" id="UP000549695"/>
    </source>
</evidence>
<dbReference type="AlphaFoldDB" id="A0A852W3L6"/>
<feature type="transmembrane region" description="Helical" evidence="1">
    <location>
        <begin position="168"/>
        <end position="187"/>
    </location>
</feature>
<feature type="transmembrane region" description="Helical" evidence="1">
    <location>
        <begin position="28"/>
        <end position="47"/>
    </location>
</feature>
<organism evidence="2 3">
    <name type="scientific">Pseudonocardia alni</name>
    <name type="common">Amycolata alni</name>
    <dbReference type="NCBI Taxonomy" id="33907"/>
    <lineage>
        <taxon>Bacteria</taxon>
        <taxon>Bacillati</taxon>
        <taxon>Actinomycetota</taxon>
        <taxon>Actinomycetes</taxon>
        <taxon>Pseudonocardiales</taxon>
        <taxon>Pseudonocardiaceae</taxon>
        <taxon>Pseudonocardia</taxon>
    </lineage>
</organism>
<accession>A0A852W3L6</accession>
<evidence type="ECO:0000256" key="1">
    <source>
        <dbReference type="SAM" id="Phobius"/>
    </source>
</evidence>
<feature type="transmembrane region" description="Helical" evidence="1">
    <location>
        <begin position="53"/>
        <end position="72"/>
    </location>
</feature>
<comment type="caution">
    <text evidence="2">The sequence shown here is derived from an EMBL/GenBank/DDBJ whole genome shotgun (WGS) entry which is preliminary data.</text>
</comment>
<dbReference type="Proteomes" id="UP000549695">
    <property type="component" value="Unassembled WGS sequence"/>
</dbReference>
<protein>
    <submittedName>
        <fullName evidence="2">Uncharacterized membrane protein HdeD (DUF308 family)</fullName>
    </submittedName>
</protein>
<keyword evidence="1" id="KW-0472">Membrane</keyword>
<keyword evidence="1" id="KW-1133">Transmembrane helix</keyword>
<keyword evidence="1" id="KW-0812">Transmembrane</keyword>
<gene>
    <name evidence="2" type="ORF">HDA37_003305</name>
</gene>
<sequence length="193" mass="19220">MASTHTTDRTANGLSSAQGDAPALRRLYLVRSGFALVWAVLLFLNASDIGPSTAALLVLYPLFDVAAAVVDARSSRATGAAPGLYVNVVLSALAAAGLAVALASGVPAVLRVWGAWAVVAGIVQLVVALRRRRLGGQGAMIASGSLSVVAGTSFVVMASGAGASLSGVAGYALLGGVFFLASALRLGRVAGSR</sequence>
<keyword evidence="3" id="KW-1185">Reference proteome</keyword>
<feature type="transmembrane region" description="Helical" evidence="1">
    <location>
        <begin position="84"/>
        <end position="104"/>
    </location>
</feature>
<dbReference type="RefSeq" id="WP_179761575.1">
    <property type="nucleotide sequence ID" value="NZ_BAAAJZ010000003.1"/>
</dbReference>
<feature type="transmembrane region" description="Helical" evidence="1">
    <location>
        <begin position="141"/>
        <end position="162"/>
    </location>
</feature>
<reference evidence="2 3" key="1">
    <citation type="submission" date="2020-07" db="EMBL/GenBank/DDBJ databases">
        <title>Sequencing the genomes of 1000 actinobacteria strains.</title>
        <authorList>
            <person name="Klenk H.-P."/>
        </authorList>
    </citation>
    <scope>NUCLEOTIDE SEQUENCE [LARGE SCALE GENOMIC DNA]</scope>
    <source>
        <strain evidence="2 3">DSM 44749</strain>
    </source>
</reference>
<dbReference type="EMBL" id="JACCCZ010000001">
    <property type="protein sequence ID" value="NYG03020.1"/>
    <property type="molecule type" value="Genomic_DNA"/>
</dbReference>
<name>A0A852W3L6_PSEA5</name>
<evidence type="ECO:0000313" key="2">
    <source>
        <dbReference type="EMBL" id="NYG03020.1"/>
    </source>
</evidence>